<dbReference type="AlphaFoldDB" id="A0A135HUM0"/>
<protein>
    <submittedName>
        <fullName evidence="4">MarR family transcriptional regulator</fullName>
    </submittedName>
</protein>
<dbReference type="Gene3D" id="1.10.10.10">
    <property type="entry name" value="Winged helix-like DNA-binding domain superfamily/Winged helix DNA-binding domain"/>
    <property type="match status" value="1"/>
</dbReference>
<dbReference type="InterPro" id="IPR016181">
    <property type="entry name" value="Acyl_CoA_acyltransferase"/>
</dbReference>
<dbReference type="InterPro" id="IPR000182">
    <property type="entry name" value="GNAT_dom"/>
</dbReference>
<dbReference type="CDD" id="cd04301">
    <property type="entry name" value="NAT_SF"/>
    <property type="match status" value="1"/>
</dbReference>
<dbReference type="STRING" id="1494590.ATN84_12830"/>
<dbReference type="Pfam" id="PF12802">
    <property type="entry name" value="MarR_2"/>
    <property type="match status" value="1"/>
</dbReference>
<dbReference type="SMART" id="SM00347">
    <property type="entry name" value="HTH_MARR"/>
    <property type="match status" value="1"/>
</dbReference>
<dbReference type="PROSITE" id="PS51186">
    <property type="entry name" value="GNAT"/>
    <property type="match status" value="1"/>
</dbReference>
<evidence type="ECO:0000256" key="1">
    <source>
        <dbReference type="ARBA" id="ARBA00022679"/>
    </source>
</evidence>
<proteinExistence type="predicted"/>
<dbReference type="Gene3D" id="3.40.630.30">
    <property type="match status" value="1"/>
</dbReference>
<dbReference type="EMBL" id="LNTU01000023">
    <property type="protein sequence ID" value="KXF76889.1"/>
    <property type="molecule type" value="Genomic_DNA"/>
</dbReference>
<gene>
    <name evidence="4" type="ORF">ATN84_12830</name>
</gene>
<dbReference type="Pfam" id="PF00583">
    <property type="entry name" value="Acetyltransf_1"/>
    <property type="match status" value="1"/>
</dbReference>
<dbReference type="SUPFAM" id="SSF46785">
    <property type="entry name" value="Winged helix' DNA-binding domain"/>
    <property type="match status" value="1"/>
</dbReference>
<feature type="domain" description="N-acetyltransferase" evidence="3">
    <location>
        <begin position="147"/>
        <end position="301"/>
    </location>
</feature>
<dbReference type="SUPFAM" id="SSF55729">
    <property type="entry name" value="Acyl-CoA N-acyltransferases (Nat)"/>
    <property type="match status" value="1"/>
</dbReference>
<dbReference type="PANTHER" id="PTHR13947">
    <property type="entry name" value="GNAT FAMILY N-ACETYLTRANSFERASE"/>
    <property type="match status" value="1"/>
</dbReference>
<organism evidence="4 5">
    <name type="scientific">Paramesorhizobium deserti</name>
    <dbReference type="NCBI Taxonomy" id="1494590"/>
    <lineage>
        <taxon>Bacteria</taxon>
        <taxon>Pseudomonadati</taxon>
        <taxon>Pseudomonadota</taxon>
        <taxon>Alphaproteobacteria</taxon>
        <taxon>Hyphomicrobiales</taxon>
        <taxon>Phyllobacteriaceae</taxon>
        <taxon>Paramesorhizobium</taxon>
    </lineage>
</organism>
<evidence type="ECO:0000313" key="5">
    <source>
        <dbReference type="Proteomes" id="UP000070107"/>
    </source>
</evidence>
<dbReference type="GO" id="GO:0003700">
    <property type="term" value="F:DNA-binding transcription factor activity"/>
    <property type="evidence" value="ECO:0007669"/>
    <property type="project" value="InterPro"/>
</dbReference>
<dbReference type="InterPro" id="IPR036388">
    <property type="entry name" value="WH-like_DNA-bd_sf"/>
</dbReference>
<accession>A0A135HUM0</accession>
<dbReference type="PROSITE" id="PS50995">
    <property type="entry name" value="HTH_MARR_2"/>
    <property type="match status" value="1"/>
</dbReference>
<evidence type="ECO:0000259" key="2">
    <source>
        <dbReference type="PROSITE" id="PS50995"/>
    </source>
</evidence>
<dbReference type="RefSeq" id="WP_068882480.1">
    <property type="nucleotide sequence ID" value="NZ_LNTU01000023.1"/>
</dbReference>
<dbReference type="Proteomes" id="UP000070107">
    <property type="component" value="Unassembled WGS sequence"/>
</dbReference>
<name>A0A135HUM0_9HYPH</name>
<evidence type="ECO:0000259" key="3">
    <source>
        <dbReference type="PROSITE" id="PS51186"/>
    </source>
</evidence>
<dbReference type="InterPro" id="IPR036390">
    <property type="entry name" value="WH_DNA-bd_sf"/>
</dbReference>
<dbReference type="InterPro" id="IPR050769">
    <property type="entry name" value="NAT_camello-type"/>
</dbReference>
<comment type="caution">
    <text evidence="4">The sequence shown here is derived from an EMBL/GenBank/DDBJ whole genome shotgun (WGS) entry which is preliminary data.</text>
</comment>
<reference evidence="4 5" key="1">
    <citation type="submission" date="2015-11" db="EMBL/GenBank/DDBJ databases">
        <title>Draft genome sequence of Paramesorhizobium deserti A-3-E, a strain highly resistant to diverse beta-lactam antibiotics.</title>
        <authorList>
            <person name="Lv R."/>
            <person name="Yang X."/>
            <person name="Fang N."/>
            <person name="Guo J."/>
            <person name="Luo X."/>
            <person name="Peng F."/>
            <person name="Yang R."/>
            <person name="Cui Y."/>
            <person name="Fang C."/>
            <person name="Song Y."/>
        </authorList>
    </citation>
    <scope>NUCLEOTIDE SEQUENCE [LARGE SCALE GENOMIC DNA]</scope>
    <source>
        <strain evidence="4 5">A-3-E</strain>
    </source>
</reference>
<feature type="domain" description="HTH marR-type" evidence="2">
    <location>
        <begin position="1"/>
        <end position="135"/>
    </location>
</feature>
<dbReference type="GO" id="GO:0008080">
    <property type="term" value="F:N-acetyltransferase activity"/>
    <property type="evidence" value="ECO:0007669"/>
    <property type="project" value="InterPro"/>
</dbReference>
<sequence length="311" mass="34793">MTIVDEVRSFNRFYTREIGLLDEHLSKSDFSLAEARVLYELAHGGEQTAADIARTLTMDKAHLSRIVARFRARGLVQSRVSPEHGKRRQLALTDAGREAFDALEQGTRSQMEAILMPLDGEAHERLVSAMHDVRAALDKDRARPADIRLRGLRPGDLGWITHRQAVLYNREYGWDWTYEGLVLQIFGDFVAHFDPAREDGWVAERAGIIVGSVFLMKSADPAVAKLRLLYVEPSARGLGVGGRLVAGCIERARALGYEKLTLWTNDVLVSARRIYQAAGFELVDEALHHSFGKDLMGQTWTLDLRRPASAG</sequence>
<keyword evidence="1" id="KW-0808">Transferase</keyword>
<evidence type="ECO:0000313" key="4">
    <source>
        <dbReference type="EMBL" id="KXF76889.1"/>
    </source>
</evidence>
<dbReference type="PANTHER" id="PTHR13947:SF37">
    <property type="entry name" value="LD18367P"/>
    <property type="match status" value="1"/>
</dbReference>
<keyword evidence="5" id="KW-1185">Reference proteome</keyword>
<dbReference type="OrthoDB" id="273614at2"/>
<dbReference type="InterPro" id="IPR000835">
    <property type="entry name" value="HTH_MarR-typ"/>
</dbReference>